<feature type="region of interest" description="Disordered" evidence="1">
    <location>
        <begin position="194"/>
        <end position="240"/>
    </location>
</feature>
<protein>
    <recommendedName>
        <fullName evidence="2">DUF4604 domain-containing protein</fullName>
    </recommendedName>
</protein>
<dbReference type="HOGENOM" id="CLU_1294228_0_0_1"/>
<feature type="compositionally biased region" description="Polar residues" evidence="1">
    <location>
        <begin position="152"/>
        <end position="170"/>
    </location>
</feature>
<gene>
    <name evidence="3" type="ORF">K437DRAFT_295473</name>
</gene>
<proteinExistence type="predicted"/>
<feature type="region of interest" description="Disordered" evidence="1">
    <location>
        <begin position="130"/>
        <end position="173"/>
    </location>
</feature>
<organism evidence="3 4">
    <name type="scientific">Tilletiaria anomala (strain ATCC 24038 / CBS 436.72 / UBC 951)</name>
    <dbReference type="NCBI Taxonomy" id="1037660"/>
    <lineage>
        <taxon>Eukaryota</taxon>
        <taxon>Fungi</taxon>
        <taxon>Dikarya</taxon>
        <taxon>Basidiomycota</taxon>
        <taxon>Ustilaginomycotina</taxon>
        <taxon>Exobasidiomycetes</taxon>
        <taxon>Georgefischeriales</taxon>
        <taxon>Tilletiariaceae</taxon>
        <taxon>Tilletiaria</taxon>
    </lineage>
</organism>
<keyword evidence="4" id="KW-1185">Reference proteome</keyword>
<comment type="caution">
    <text evidence="3">The sequence shown here is derived from an EMBL/GenBank/DDBJ whole genome shotgun (WGS) entry which is preliminary data.</text>
</comment>
<evidence type="ECO:0000313" key="3">
    <source>
        <dbReference type="EMBL" id="KDN41983.1"/>
    </source>
</evidence>
<feature type="compositionally biased region" description="Low complexity" evidence="1">
    <location>
        <begin position="30"/>
        <end position="45"/>
    </location>
</feature>
<accession>A0A066VNW1</accession>
<evidence type="ECO:0000256" key="1">
    <source>
        <dbReference type="SAM" id="MobiDB-lite"/>
    </source>
</evidence>
<sequence>MLGECKGSPKMNARAARSLQFSGPPVPKFLQSLHSQVHGSQGSGSKASRGGDELDELLSLDPDRPMIPVRPGGPENDQGEISGDEWDGAQIVVLKDGRHLTADEVKQAAKDCHPPSMGSNVSNSSVAVGAKISQPGSGITGSKRRAPVDDSTAISHTSASSETQAQTGISSAKMHVANYQNGMGEAKDLIFAKKRQREDEQISEKEKKRKAKEDERQRKNRAAKNEKKKSGKGLSFDLEG</sequence>
<name>A0A066VNW1_TILAU</name>
<dbReference type="EMBL" id="JMSN01000074">
    <property type="protein sequence ID" value="KDN41983.1"/>
    <property type="molecule type" value="Genomic_DNA"/>
</dbReference>
<dbReference type="GeneID" id="25267262"/>
<feature type="compositionally biased region" description="Basic residues" evidence="1">
    <location>
        <begin position="218"/>
        <end position="231"/>
    </location>
</feature>
<feature type="compositionally biased region" description="Basic and acidic residues" evidence="1">
    <location>
        <begin position="194"/>
        <end position="217"/>
    </location>
</feature>
<dbReference type="OMA" id="AQTHHIA"/>
<dbReference type="RefSeq" id="XP_013241918.1">
    <property type="nucleotide sequence ID" value="XM_013386464.1"/>
</dbReference>
<feature type="region of interest" description="Disordered" evidence="1">
    <location>
        <begin position="1"/>
        <end position="83"/>
    </location>
</feature>
<reference evidence="3 4" key="1">
    <citation type="submission" date="2014-05" db="EMBL/GenBank/DDBJ databases">
        <title>Draft genome sequence of a rare smut relative, Tilletiaria anomala UBC 951.</title>
        <authorList>
            <consortium name="DOE Joint Genome Institute"/>
            <person name="Toome M."/>
            <person name="Kuo A."/>
            <person name="Henrissat B."/>
            <person name="Lipzen A."/>
            <person name="Tritt A."/>
            <person name="Yoshinaga Y."/>
            <person name="Zane M."/>
            <person name="Barry K."/>
            <person name="Grigoriev I.V."/>
            <person name="Spatafora J.W."/>
            <person name="Aimea M.C."/>
        </authorList>
    </citation>
    <scope>NUCLEOTIDE SEQUENCE [LARGE SCALE GENOMIC DNA]</scope>
    <source>
        <strain evidence="3 4">UBC 951</strain>
    </source>
</reference>
<dbReference type="AlphaFoldDB" id="A0A066VNW1"/>
<dbReference type="Pfam" id="PF15377">
    <property type="entry name" value="DUF4604"/>
    <property type="match status" value="1"/>
</dbReference>
<dbReference type="OrthoDB" id="2553298at2759"/>
<feature type="domain" description="DUF4604" evidence="2">
    <location>
        <begin position="18"/>
        <end position="238"/>
    </location>
</feature>
<dbReference type="InterPro" id="IPR027911">
    <property type="entry name" value="DUF4604"/>
</dbReference>
<dbReference type="InParanoid" id="A0A066VNW1"/>
<dbReference type="Proteomes" id="UP000027361">
    <property type="component" value="Unassembled WGS sequence"/>
</dbReference>
<evidence type="ECO:0000259" key="2">
    <source>
        <dbReference type="Pfam" id="PF15377"/>
    </source>
</evidence>
<evidence type="ECO:0000313" key="4">
    <source>
        <dbReference type="Proteomes" id="UP000027361"/>
    </source>
</evidence>